<comment type="caution">
    <text evidence="2">The sequence shown here is derived from an EMBL/GenBank/DDBJ whole genome shotgun (WGS) entry which is preliminary data.</text>
</comment>
<dbReference type="Proteomes" id="UP000236910">
    <property type="component" value="Unassembled WGS sequence"/>
</dbReference>
<dbReference type="AlphaFoldDB" id="A0A2J6X650"/>
<evidence type="ECO:0000313" key="3">
    <source>
        <dbReference type="Proteomes" id="UP000236910"/>
    </source>
</evidence>
<proteinExistence type="predicted"/>
<dbReference type="InterPro" id="IPR038461">
    <property type="entry name" value="Schlafen_AlbA_2_dom_sf"/>
</dbReference>
<protein>
    <recommendedName>
        <fullName evidence="1">Schlafen AlbA-2 domain-containing protein</fullName>
    </recommendedName>
</protein>
<name>A0A2J6X650_9BACT</name>
<dbReference type="EMBL" id="PNIX01000242">
    <property type="protein sequence ID" value="PMP82162.1"/>
    <property type="molecule type" value="Genomic_DNA"/>
</dbReference>
<dbReference type="Gene3D" id="3.30.950.30">
    <property type="entry name" value="Schlafen, AAA domain"/>
    <property type="match status" value="1"/>
</dbReference>
<sequence length="174" mass="19650">MIEKENQNVELKSKWSDENLKTVCAFANSSGGKIYIGIDDNGKIVDDVRDSIFYYAGLIESWGSGTIKMVELCKESGLPEPDFINYEQGIGAFSVIFYKDIYTEENLRKMGLNERQIKAVMYVKQKGKITNKEYQKINDCHRNTANKDLSELVVKGILKESGKKGAGAFYEIAH</sequence>
<gene>
    <name evidence="2" type="ORF">C0175_04090</name>
</gene>
<dbReference type="InterPro" id="IPR007421">
    <property type="entry name" value="Schlafen_AlbA_2_dom"/>
</dbReference>
<dbReference type="Pfam" id="PF13749">
    <property type="entry name" value="HATPase_c_4"/>
    <property type="match status" value="1"/>
</dbReference>
<dbReference type="PANTHER" id="PTHR30595">
    <property type="entry name" value="GLPR-RELATED TRANSCRIPTIONAL REPRESSOR"/>
    <property type="match status" value="1"/>
</dbReference>
<reference evidence="2 3" key="1">
    <citation type="submission" date="2018-01" db="EMBL/GenBank/DDBJ databases">
        <title>Metagenomic assembled genomes from two thermal pools in the Uzon Caldera, Kamchatka, Russia.</title>
        <authorList>
            <person name="Wilkins L."/>
            <person name="Ettinger C."/>
        </authorList>
    </citation>
    <scope>NUCLEOTIDE SEQUENCE [LARGE SCALE GENOMIC DNA]</scope>
    <source>
        <strain evidence="2">ARK-10</strain>
    </source>
</reference>
<dbReference type="Gene3D" id="1.10.10.10">
    <property type="entry name" value="Winged helix-like DNA-binding domain superfamily/Winged helix DNA-binding domain"/>
    <property type="match status" value="1"/>
</dbReference>
<evidence type="ECO:0000259" key="1">
    <source>
        <dbReference type="Pfam" id="PF04326"/>
    </source>
</evidence>
<dbReference type="InterPro" id="IPR036388">
    <property type="entry name" value="WH-like_DNA-bd_sf"/>
</dbReference>
<organism evidence="2 3">
    <name type="scientific">Caldisericum exile</name>
    <dbReference type="NCBI Taxonomy" id="693075"/>
    <lineage>
        <taxon>Bacteria</taxon>
        <taxon>Pseudomonadati</taxon>
        <taxon>Caldisericota/Cryosericota group</taxon>
        <taxon>Caldisericota</taxon>
        <taxon>Caldisericia</taxon>
        <taxon>Caldisericales</taxon>
        <taxon>Caldisericaceae</taxon>
        <taxon>Caldisericum</taxon>
    </lineage>
</organism>
<dbReference type="PANTHER" id="PTHR30595:SF6">
    <property type="entry name" value="SCHLAFEN ALBA-2 DOMAIN-CONTAINING PROTEIN"/>
    <property type="match status" value="1"/>
</dbReference>
<accession>A0A2J6X650</accession>
<feature type="domain" description="Schlafen AlbA-2" evidence="1">
    <location>
        <begin position="5"/>
        <end position="45"/>
    </location>
</feature>
<evidence type="ECO:0000313" key="2">
    <source>
        <dbReference type="EMBL" id="PMP82162.1"/>
    </source>
</evidence>
<dbReference type="Pfam" id="PF04326">
    <property type="entry name" value="SLFN_AlbA_2"/>
    <property type="match status" value="1"/>
</dbReference>